<evidence type="ECO:0000313" key="1">
    <source>
        <dbReference type="EMBL" id="KAI0046016.1"/>
    </source>
</evidence>
<proteinExistence type="predicted"/>
<dbReference type="Proteomes" id="UP000814033">
    <property type="component" value="Unassembled WGS sequence"/>
</dbReference>
<reference evidence="1" key="1">
    <citation type="submission" date="2021-02" db="EMBL/GenBank/DDBJ databases">
        <authorList>
            <consortium name="DOE Joint Genome Institute"/>
            <person name="Ahrendt S."/>
            <person name="Looney B.P."/>
            <person name="Miyauchi S."/>
            <person name="Morin E."/>
            <person name="Drula E."/>
            <person name="Courty P.E."/>
            <person name="Chicoki N."/>
            <person name="Fauchery L."/>
            <person name="Kohler A."/>
            <person name="Kuo A."/>
            <person name="Labutti K."/>
            <person name="Pangilinan J."/>
            <person name="Lipzen A."/>
            <person name="Riley R."/>
            <person name="Andreopoulos W."/>
            <person name="He G."/>
            <person name="Johnson J."/>
            <person name="Barry K.W."/>
            <person name="Grigoriev I.V."/>
            <person name="Nagy L."/>
            <person name="Hibbett D."/>
            <person name="Henrissat B."/>
            <person name="Matheny P.B."/>
            <person name="Labbe J."/>
            <person name="Martin F."/>
        </authorList>
    </citation>
    <scope>NUCLEOTIDE SEQUENCE</scope>
    <source>
        <strain evidence="1">FP105234-sp</strain>
    </source>
</reference>
<gene>
    <name evidence="1" type="ORF">FA95DRAFT_1560535</name>
</gene>
<keyword evidence="2" id="KW-1185">Reference proteome</keyword>
<comment type="caution">
    <text evidence="1">The sequence shown here is derived from an EMBL/GenBank/DDBJ whole genome shotgun (WGS) entry which is preliminary data.</text>
</comment>
<reference evidence="1" key="2">
    <citation type="journal article" date="2022" name="New Phytol.">
        <title>Evolutionary transition to the ectomycorrhizal habit in the genomes of a hyperdiverse lineage of mushroom-forming fungi.</title>
        <authorList>
            <person name="Looney B."/>
            <person name="Miyauchi S."/>
            <person name="Morin E."/>
            <person name="Drula E."/>
            <person name="Courty P.E."/>
            <person name="Kohler A."/>
            <person name="Kuo A."/>
            <person name="LaButti K."/>
            <person name="Pangilinan J."/>
            <person name="Lipzen A."/>
            <person name="Riley R."/>
            <person name="Andreopoulos W."/>
            <person name="He G."/>
            <person name="Johnson J."/>
            <person name="Nolan M."/>
            <person name="Tritt A."/>
            <person name="Barry K.W."/>
            <person name="Grigoriev I.V."/>
            <person name="Nagy L.G."/>
            <person name="Hibbett D."/>
            <person name="Henrissat B."/>
            <person name="Matheny P.B."/>
            <person name="Labbe J."/>
            <person name="Martin F.M."/>
        </authorList>
    </citation>
    <scope>NUCLEOTIDE SEQUENCE</scope>
    <source>
        <strain evidence="1">FP105234-sp</strain>
    </source>
</reference>
<protein>
    <submittedName>
        <fullName evidence="1">FAD/NAD(P)-binding domain-containing protein</fullName>
    </submittedName>
</protein>
<name>A0ACB8RPC2_9AGAM</name>
<evidence type="ECO:0000313" key="2">
    <source>
        <dbReference type="Proteomes" id="UP000814033"/>
    </source>
</evidence>
<accession>A0ACB8RPC2</accession>
<sequence>MEPLQPSPIRGSSFGAVDLITEVAAREAQDPSVPGNSRNTPTVRDTEAASNTSPRTGDDTHSSPPPRLYQYWQLHRTVHLGDDVPPPLYNNSPPPRTPTPFHASVNPYSMTDLSSRRAPFTAEFIIVGGSISGLATAYSLALGGHRVRVLERSPGLSQSGGGVRLPPNFTKILVQWGLEDKLLAKASPCRGSKLWDMETGELLGYLGWAEDVIKESGAMFYMMHYRDLQELLYNAAVSVGAQVLFDATVANVTPPPPFPEASGSTSGKPSVTLTDGQVFHADVIVGADGPRSVVRTAVEEEPIEPQWTGTTVFTGNLRMEEMMKDDILRKDEIAMGWPFWFGAERACMGYAISHDEQFTVHFHWDDDIPDAPEGWAPNVSTRSLKYNTDTVDIRLRRLLDTLGTVSYQRWMDWPKVQDWVDESESIVLTGEAARPLMPGSTHGCSMSVEGAAVFGTLFSHLRSLDQIPTLLYAYQDLRQPRAELLHRLELTNASLCMFPPGPERDARNLHMRKSLAVGSKHWDEGALEGQWAEISEVWGYNAIDAADDWWVQWGVLRERALYSENPDSNIRFDRLEVSVQGTNSGVMV</sequence>
<dbReference type="EMBL" id="MU275936">
    <property type="protein sequence ID" value="KAI0046016.1"/>
    <property type="molecule type" value="Genomic_DNA"/>
</dbReference>
<organism evidence="1 2">
    <name type="scientific">Auriscalpium vulgare</name>
    <dbReference type="NCBI Taxonomy" id="40419"/>
    <lineage>
        <taxon>Eukaryota</taxon>
        <taxon>Fungi</taxon>
        <taxon>Dikarya</taxon>
        <taxon>Basidiomycota</taxon>
        <taxon>Agaricomycotina</taxon>
        <taxon>Agaricomycetes</taxon>
        <taxon>Russulales</taxon>
        <taxon>Auriscalpiaceae</taxon>
        <taxon>Auriscalpium</taxon>
    </lineage>
</organism>